<dbReference type="Proteomes" id="UP000612362">
    <property type="component" value="Unassembled WGS sequence"/>
</dbReference>
<reference evidence="3" key="1">
    <citation type="submission" date="2020-10" db="EMBL/GenBank/DDBJ databases">
        <title>Taxonomic study of unclassified bacteria belonging to the class Ktedonobacteria.</title>
        <authorList>
            <person name="Yabe S."/>
            <person name="Wang C.M."/>
            <person name="Zheng Y."/>
            <person name="Sakai Y."/>
            <person name="Cavaletti L."/>
            <person name="Monciardini P."/>
            <person name="Donadio S."/>
        </authorList>
    </citation>
    <scope>NUCLEOTIDE SEQUENCE</scope>
    <source>
        <strain evidence="3">SOSP1-1</strain>
    </source>
</reference>
<feature type="domain" description="Ligase-CoA" evidence="2">
    <location>
        <begin position="197"/>
        <end position="271"/>
    </location>
</feature>
<dbReference type="InterPro" id="IPR043938">
    <property type="entry name" value="Ligase_CoA_dom"/>
</dbReference>
<dbReference type="Pfam" id="PF19045">
    <property type="entry name" value="Ligase_CoA_2"/>
    <property type="match status" value="1"/>
</dbReference>
<dbReference type="GO" id="GO:0043758">
    <property type="term" value="F:acetate-CoA ligase (ADP-forming) activity"/>
    <property type="evidence" value="ECO:0007669"/>
    <property type="project" value="InterPro"/>
</dbReference>
<dbReference type="SUPFAM" id="SSF52210">
    <property type="entry name" value="Succinyl-CoA synthetase domains"/>
    <property type="match status" value="2"/>
</dbReference>
<sequence>MKLERDLLTFAQEHGLTILGPNGNGFINVTDQITPYGLPITPPLKAGPVGVVLQSGALASAVLAYAQGHGIGLSLMVAMGNESMISVTDVVDYLLEDASTRSIALFLESIRHPDELRRVAEKARALRKTIVALKIGRSEASSRTAMAHTGALVGNDAVNDAALRQLGIIRVSSLEDLLTTAGLAGYNAPLPGRRMGVVTPSGGACDIISDLAEEVGLALPEFTPETIEGLRAVLPSFSTCHNPLDVTGYVVVDSTIQQRSLQVVVNDPNIDFVLNLVSTEGGKAPTPESLAQVLPGYDNLSRIIRESPARLCLPPTPAWISHPRRASS</sequence>
<dbReference type="AlphaFoldDB" id="A0A8J3MWX7"/>
<dbReference type="Gene3D" id="3.40.50.261">
    <property type="entry name" value="Succinyl-CoA synthetase domains"/>
    <property type="match status" value="2"/>
</dbReference>
<dbReference type="EMBL" id="BNJF01000004">
    <property type="protein sequence ID" value="GHO49138.1"/>
    <property type="molecule type" value="Genomic_DNA"/>
</dbReference>
<dbReference type="RefSeq" id="WP_220198248.1">
    <property type="nucleotide sequence ID" value="NZ_BNJF01000004.1"/>
</dbReference>
<dbReference type="PANTHER" id="PTHR42793:SF4">
    <property type="entry name" value="BLL6376 PROTEIN"/>
    <property type="match status" value="1"/>
</dbReference>
<dbReference type="InterPro" id="IPR016102">
    <property type="entry name" value="Succinyl-CoA_synth-like"/>
</dbReference>
<gene>
    <name evidence="3" type="ORF">KSX_73010</name>
</gene>
<evidence type="ECO:0000259" key="1">
    <source>
        <dbReference type="Pfam" id="PF13607"/>
    </source>
</evidence>
<dbReference type="InterPro" id="IPR032875">
    <property type="entry name" value="Succ_CoA_lig_flav_dom"/>
</dbReference>
<comment type="caution">
    <text evidence="3">The sequence shown here is derived from an EMBL/GenBank/DDBJ whole genome shotgun (WGS) entry which is preliminary data.</text>
</comment>
<dbReference type="Pfam" id="PF13607">
    <property type="entry name" value="Succ_CoA_lig"/>
    <property type="match status" value="1"/>
</dbReference>
<dbReference type="PANTHER" id="PTHR42793">
    <property type="entry name" value="COA BINDING DOMAIN CONTAINING PROTEIN"/>
    <property type="match status" value="1"/>
</dbReference>
<name>A0A8J3MWX7_9CHLR</name>
<organism evidence="3 4">
    <name type="scientific">Ktedonospora formicarum</name>
    <dbReference type="NCBI Taxonomy" id="2778364"/>
    <lineage>
        <taxon>Bacteria</taxon>
        <taxon>Bacillati</taxon>
        <taxon>Chloroflexota</taxon>
        <taxon>Ktedonobacteria</taxon>
        <taxon>Ktedonobacterales</taxon>
        <taxon>Ktedonobacteraceae</taxon>
        <taxon>Ktedonospora</taxon>
    </lineage>
</organism>
<keyword evidence="4" id="KW-1185">Reference proteome</keyword>
<evidence type="ECO:0000313" key="4">
    <source>
        <dbReference type="Proteomes" id="UP000612362"/>
    </source>
</evidence>
<protein>
    <submittedName>
        <fullName evidence="3">Uncharacterized protein</fullName>
    </submittedName>
</protein>
<evidence type="ECO:0000313" key="3">
    <source>
        <dbReference type="EMBL" id="GHO49138.1"/>
    </source>
</evidence>
<proteinExistence type="predicted"/>
<feature type="domain" description="Succinyl-CoA synthetase-like flavodoxin" evidence="1">
    <location>
        <begin position="46"/>
        <end position="182"/>
    </location>
</feature>
<evidence type="ECO:0000259" key="2">
    <source>
        <dbReference type="Pfam" id="PF19045"/>
    </source>
</evidence>
<accession>A0A8J3MWX7</accession>